<sequence length="135" mass="15032">MLIPSASCIVLFTFFKQQKAGFNAIVSCQTLQQLQRSILTSGVIFIRDNACPYSAVVTQQLLEHFKWDVSDHPAHSPNLTTSDFHLFPELKNQLGGQSFQKNEEIQSSVKAHLTSLAATFSKRRSVTLSTDMTNA</sequence>
<dbReference type="Gene3D" id="3.30.420.10">
    <property type="entry name" value="Ribonuclease H-like superfamily/Ribonuclease H"/>
    <property type="match status" value="1"/>
</dbReference>
<dbReference type="InterPro" id="IPR052709">
    <property type="entry name" value="Transposase-MT_Hybrid"/>
</dbReference>
<evidence type="ECO:0008006" key="3">
    <source>
        <dbReference type="Google" id="ProtNLM"/>
    </source>
</evidence>
<dbReference type="PANTHER" id="PTHR46060">
    <property type="entry name" value="MARINER MOS1 TRANSPOSASE-LIKE PROTEIN"/>
    <property type="match status" value="1"/>
</dbReference>
<dbReference type="EMBL" id="BGPR01053794">
    <property type="protein sequence ID" value="GBO30601.1"/>
    <property type="molecule type" value="Genomic_DNA"/>
</dbReference>
<name>A0A4Y2W150_ARAVE</name>
<comment type="caution">
    <text evidence="1">The sequence shown here is derived from an EMBL/GenBank/DDBJ whole genome shotgun (WGS) entry which is preliminary data.</text>
</comment>
<dbReference type="Proteomes" id="UP000499080">
    <property type="component" value="Unassembled WGS sequence"/>
</dbReference>
<accession>A0A4Y2W150</accession>
<organism evidence="1 2">
    <name type="scientific">Araneus ventricosus</name>
    <name type="common">Orbweaver spider</name>
    <name type="synonym">Epeira ventricosa</name>
    <dbReference type="NCBI Taxonomy" id="182803"/>
    <lineage>
        <taxon>Eukaryota</taxon>
        <taxon>Metazoa</taxon>
        <taxon>Ecdysozoa</taxon>
        <taxon>Arthropoda</taxon>
        <taxon>Chelicerata</taxon>
        <taxon>Arachnida</taxon>
        <taxon>Araneae</taxon>
        <taxon>Araneomorphae</taxon>
        <taxon>Entelegynae</taxon>
        <taxon>Araneoidea</taxon>
        <taxon>Araneidae</taxon>
        <taxon>Araneus</taxon>
    </lineage>
</organism>
<evidence type="ECO:0000313" key="1">
    <source>
        <dbReference type="EMBL" id="GBO30601.1"/>
    </source>
</evidence>
<dbReference type="PANTHER" id="PTHR46060:SF1">
    <property type="entry name" value="MARINER MOS1 TRANSPOSASE-LIKE PROTEIN"/>
    <property type="match status" value="1"/>
</dbReference>
<evidence type="ECO:0000313" key="2">
    <source>
        <dbReference type="Proteomes" id="UP000499080"/>
    </source>
</evidence>
<protein>
    <recommendedName>
        <fullName evidence="3">Histone-lysine N-methyltransferase SETMAR</fullName>
    </recommendedName>
</protein>
<proteinExistence type="predicted"/>
<gene>
    <name evidence="1" type="ORF">AVEN_176716_1</name>
</gene>
<keyword evidence="2" id="KW-1185">Reference proteome</keyword>
<reference evidence="1 2" key="1">
    <citation type="journal article" date="2019" name="Sci. Rep.">
        <title>Orb-weaving spider Araneus ventricosus genome elucidates the spidroin gene catalogue.</title>
        <authorList>
            <person name="Kono N."/>
            <person name="Nakamura H."/>
            <person name="Ohtoshi R."/>
            <person name="Moran D.A.P."/>
            <person name="Shinohara A."/>
            <person name="Yoshida Y."/>
            <person name="Fujiwara M."/>
            <person name="Mori M."/>
            <person name="Tomita M."/>
            <person name="Arakawa K."/>
        </authorList>
    </citation>
    <scope>NUCLEOTIDE SEQUENCE [LARGE SCALE GENOMIC DNA]</scope>
</reference>
<dbReference type="InterPro" id="IPR036397">
    <property type="entry name" value="RNaseH_sf"/>
</dbReference>
<dbReference type="AlphaFoldDB" id="A0A4Y2W150"/>
<dbReference type="GO" id="GO:0003676">
    <property type="term" value="F:nucleic acid binding"/>
    <property type="evidence" value="ECO:0007669"/>
    <property type="project" value="InterPro"/>
</dbReference>